<feature type="compositionally biased region" description="Basic residues" evidence="1">
    <location>
        <begin position="10"/>
        <end position="24"/>
    </location>
</feature>
<keyword evidence="3" id="KW-1185">Reference proteome</keyword>
<evidence type="ECO:0000313" key="3">
    <source>
        <dbReference type="Proteomes" id="UP000054097"/>
    </source>
</evidence>
<feature type="region of interest" description="Disordered" evidence="1">
    <location>
        <begin position="643"/>
        <end position="743"/>
    </location>
</feature>
<feature type="region of interest" description="Disordered" evidence="1">
    <location>
        <begin position="399"/>
        <end position="418"/>
    </location>
</feature>
<feature type="region of interest" description="Disordered" evidence="1">
    <location>
        <begin position="101"/>
        <end position="167"/>
    </location>
</feature>
<feature type="region of interest" description="Disordered" evidence="1">
    <location>
        <begin position="1"/>
        <end position="30"/>
    </location>
</feature>
<organism evidence="2 3">
    <name type="scientific">Serendipita vermifera MAFF 305830</name>
    <dbReference type="NCBI Taxonomy" id="933852"/>
    <lineage>
        <taxon>Eukaryota</taxon>
        <taxon>Fungi</taxon>
        <taxon>Dikarya</taxon>
        <taxon>Basidiomycota</taxon>
        <taxon>Agaricomycotina</taxon>
        <taxon>Agaricomycetes</taxon>
        <taxon>Sebacinales</taxon>
        <taxon>Serendipitaceae</taxon>
        <taxon>Serendipita</taxon>
    </lineage>
</organism>
<reference evidence="2 3" key="1">
    <citation type="submission" date="2014-04" db="EMBL/GenBank/DDBJ databases">
        <authorList>
            <consortium name="DOE Joint Genome Institute"/>
            <person name="Kuo A."/>
            <person name="Zuccaro A."/>
            <person name="Kohler A."/>
            <person name="Nagy L.G."/>
            <person name="Floudas D."/>
            <person name="Copeland A."/>
            <person name="Barry K.W."/>
            <person name="Cichocki N."/>
            <person name="Veneault-Fourrey C."/>
            <person name="LaButti K."/>
            <person name="Lindquist E.A."/>
            <person name="Lipzen A."/>
            <person name="Lundell T."/>
            <person name="Morin E."/>
            <person name="Murat C."/>
            <person name="Sun H."/>
            <person name="Tunlid A."/>
            <person name="Henrissat B."/>
            <person name="Grigoriev I.V."/>
            <person name="Hibbett D.S."/>
            <person name="Martin F."/>
            <person name="Nordberg H.P."/>
            <person name="Cantor M.N."/>
            <person name="Hua S.X."/>
        </authorList>
    </citation>
    <scope>NUCLEOTIDE SEQUENCE [LARGE SCALE GENOMIC DNA]</scope>
    <source>
        <strain evidence="2 3">MAFF 305830</strain>
    </source>
</reference>
<name>A0A0C2WXV6_SERVB</name>
<reference evidence="3" key="2">
    <citation type="submission" date="2015-01" db="EMBL/GenBank/DDBJ databases">
        <title>Evolutionary Origins and Diversification of the Mycorrhizal Mutualists.</title>
        <authorList>
            <consortium name="DOE Joint Genome Institute"/>
            <consortium name="Mycorrhizal Genomics Consortium"/>
            <person name="Kohler A."/>
            <person name="Kuo A."/>
            <person name="Nagy L.G."/>
            <person name="Floudas D."/>
            <person name="Copeland A."/>
            <person name="Barry K.W."/>
            <person name="Cichocki N."/>
            <person name="Veneault-Fourrey C."/>
            <person name="LaButti K."/>
            <person name="Lindquist E.A."/>
            <person name="Lipzen A."/>
            <person name="Lundell T."/>
            <person name="Morin E."/>
            <person name="Murat C."/>
            <person name="Riley R."/>
            <person name="Ohm R."/>
            <person name="Sun H."/>
            <person name="Tunlid A."/>
            <person name="Henrissat B."/>
            <person name="Grigoriev I.V."/>
            <person name="Hibbett D.S."/>
            <person name="Martin F."/>
        </authorList>
    </citation>
    <scope>NUCLEOTIDE SEQUENCE [LARGE SCALE GENOMIC DNA]</scope>
    <source>
        <strain evidence="3">MAFF 305830</strain>
    </source>
</reference>
<accession>A0A0C2WXV6</accession>
<evidence type="ECO:0000256" key="1">
    <source>
        <dbReference type="SAM" id="MobiDB-lite"/>
    </source>
</evidence>
<evidence type="ECO:0008006" key="4">
    <source>
        <dbReference type="Google" id="ProtNLM"/>
    </source>
</evidence>
<feature type="region of interest" description="Disordered" evidence="1">
    <location>
        <begin position="54"/>
        <end position="74"/>
    </location>
</feature>
<feature type="compositionally biased region" description="Low complexity" evidence="1">
    <location>
        <begin position="401"/>
        <end position="414"/>
    </location>
</feature>
<gene>
    <name evidence="2" type="ORF">M408DRAFT_21760</name>
</gene>
<feature type="compositionally biased region" description="Low complexity" evidence="1">
    <location>
        <begin position="132"/>
        <end position="142"/>
    </location>
</feature>
<protein>
    <recommendedName>
        <fullName evidence="4">HMG box domain-containing protein</fullName>
    </recommendedName>
</protein>
<dbReference type="EMBL" id="KN824283">
    <property type="protein sequence ID" value="KIM30948.1"/>
    <property type="molecule type" value="Genomic_DNA"/>
</dbReference>
<dbReference type="Proteomes" id="UP000054097">
    <property type="component" value="Unassembled WGS sequence"/>
</dbReference>
<dbReference type="HOGENOM" id="CLU_374126_0_0_1"/>
<sequence>KQYPDYRYTPVHRKGPSRKKAKKEQKKDDARCEELAQLLLGGAKGAELEERVKKLDESNPDSYQTTFSLASPAEQQHAQQFTFVQGFPAAGHSIQVPSAPNMYLPHHFNPNQPRRHSSAPPADNAFLDGGHSSSSTASTPRTTSRDLSLTHTEADSTSPTDSLVPLSRIARKLPTKSTHHLQPHHFRDEANVLAAAAGASTSKKLKSSMAKAIRARAQGFGAPQPASERDQLFIQSHWTNASIDPSTSAAGGEKKKKKRQAIPQEMLMAPWDLKDTSNAAGQSGNASPNITSHAVPLPSVPGFVSAENYSPAYVPAYTTDEKYDAGVGPFDLLTYQDYGLTGLDMDPLTGGELADSALSAALNGTLGGFDFADQFGALGVDADTNDDYGYPPYYPQAADLGSGPASANSSSPHNSDAEEAAAFHPYDMPAPLTMAAQDPLGGYQASQPPIVYDAPDWSAFNGSSAAVQAAPEVDPLDPLSAPPSAQPPVSAVSASAAGFDHFVYPPLPNSGPPSECGDADEYGDSYSPVHRPVPAFPMRGAQQQPMQLSLNMQYVNPSSAPTSATSYDYSHVHALDYAQQHQYSPAASTATSPMITNMGAADQMARYTLDMNMGMQTSASPIRTAGSPVIYHHSHPHAQAMMPPPPGHHMQQQSPHLQHHHHPHQVLTHSQHMHSHSHSHSMESFHEPMLQGGSEPQQQWGEWTHPDPFRQSQGEDAVHASGGSNGFDPLSSGSSAIVDAYRG</sequence>
<feature type="non-terminal residue" evidence="2">
    <location>
        <position position="1"/>
    </location>
</feature>
<feature type="compositionally biased region" description="Polar residues" evidence="1">
    <location>
        <begin position="60"/>
        <end position="74"/>
    </location>
</feature>
<feature type="compositionally biased region" description="Polar residues" evidence="1">
    <location>
        <begin position="145"/>
        <end position="161"/>
    </location>
</feature>
<dbReference type="OrthoDB" id="3269108at2759"/>
<dbReference type="AlphaFoldDB" id="A0A0C2WXV6"/>
<evidence type="ECO:0000313" key="2">
    <source>
        <dbReference type="EMBL" id="KIM30948.1"/>
    </source>
</evidence>
<dbReference type="STRING" id="933852.A0A0C2WXV6"/>
<proteinExistence type="predicted"/>